<keyword evidence="1" id="KW-0472">Membrane</keyword>
<dbReference type="Proteomes" id="UP001430953">
    <property type="component" value="Unassembled WGS sequence"/>
</dbReference>
<keyword evidence="3" id="KW-1185">Reference proteome</keyword>
<evidence type="ECO:0000256" key="1">
    <source>
        <dbReference type="SAM" id="Phobius"/>
    </source>
</evidence>
<protein>
    <recommendedName>
        <fullName evidence="4">Transmembrane protein</fullName>
    </recommendedName>
</protein>
<dbReference type="EMBL" id="JADYXP020000001">
    <property type="protein sequence ID" value="KAL0134435.1"/>
    <property type="molecule type" value="Genomic_DNA"/>
</dbReference>
<name>A0AAW2H4D4_9HYME</name>
<reference evidence="2 3" key="1">
    <citation type="submission" date="2023-03" db="EMBL/GenBank/DDBJ databases">
        <title>High recombination rates correlate with genetic variation in Cardiocondyla obscurior ants.</title>
        <authorList>
            <person name="Errbii M."/>
        </authorList>
    </citation>
    <scope>NUCLEOTIDE SEQUENCE [LARGE SCALE GENOMIC DNA]</scope>
    <source>
        <strain evidence="2">Alpha-2009</strain>
        <tissue evidence="2">Whole body</tissue>
    </source>
</reference>
<sequence length="129" mass="14319">MELCLSITSFQSLDQGSIIVTCRIHRSKVIRGVFVPRNLRGGGGLGGIGHRRSNPKKYLNNYFFIFLSFFSPFSFFLPTSFASSFHIIRVVTSTSSEDEGGGEEGTTRRVFVWGNVLQFSVAGFLLGKK</sequence>
<comment type="caution">
    <text evidence="2">The sequence shown here is derived from an EMBL/GenBank/DDBJ whole genome shotgun (WGS) entry which is preliminary data.</text>
</comment>
<accession>A0AAW2H4D4</accession>
<evidence type="ECO:0008006" key="4">
    <source>
        <dbReference type="Google" id="ProtNLM"/>
    </source>
</evidence>
<gene>
    <name evidence="2" type="ORF">PUN28_001311</name>
</gene>
<evidence type="ECO:0000313" key="3">
    <source>
        <dbReference type="Proteomes" id="UP001430953"/>
    </source>
</evidence>
<feature type="transmembrane region" description="Helical" evidence="1">
    <location>
        <begin position="110"/>
        <end position="127"/>
    </location>
</feature>
<keyword evidence="1" id="KW-1133">Transmembrane helix</keyword>
<proteinExistence type="predicted"/>
<dbReference type="AlphaFoldDB" id="A0AAW2H4D4"/>
<evidence type="ECO:0000313" key="2">
    <source>
        <dbReference type="EMBL" id="KAL0134435.1"/>
    </source>
</evidence>
<keyword evidence="1" id="KW-0812">Transmembrane</keyword>
<organism evidence="2 3">
    <name type="scientific">Cardiocondyla obscurior</name>
    <dbReference type="NCBI Taxonomy" id="286306"/>
    <lineage>
        <taxon>Eukaryota</taxon>
        <taxon>Metazoa</taxon>
        <taxon>Ecdysozoa</taxon>
        <taxon>Arthropoda</taxon>
        <taxon>Hexapoda</taxon>
        <taxon>Insecta</taxon>
        <taxon>Pterygota</taxon>
        <taxon>Neoptera</taxon>
        <taxon>Endopterygota</taxon>
        <taxon>Hymenoptera</taxon>
        <taxon>Apocrita</taxon>
        <taxon>Aculeata</taxon>
        <taxon>Formicoidea</taxon>
        <taxon>Formicidae</taxon>
        <taxon>Myrmicinae</taxon>
        <taxon>Cardiocondyla</taxon>
    </lineage>
</organism>
<feature type="transmembrane region" description="Helical" evidence="1">
    <location>
        <begin position="62"/>
        <end position="90"/>
    </location>
</feature>